<protein>
    <submittedName>
        <fullName evidence="1">PilC/PilY family type IV pilus protein</fullName>
    </submittedName>
</protein>
<dbReference type="Proteomes" id="UP000271650">
    <property type="component" value="Chromosome"/>
</dbReference>
<dbReference type="EMBL" id="CP127527">
    <property type="protein sequence ID" value="XRI75996.1"/>
    <property type="molecule type" value="Genomic_DNA"/>
</dbReference>
<evidence type="ECO:0000313" key="2">
    <source>
        <dbReference type="Proteomes" id="UP000271650"/>
    </source>
</evidence>
<gene>
    <name evidence="1" type="ORF">EC580_008420</name>
</gene>
<name>A0ACD5HL03_9PROT</name>
<organism evidence="1 2">
    <name type="scientific">Acidithiobacillus sulfuriphilus</name>
    <dbReference type="NCBI Taxonomy" id="1867749"/>
    <lineage>
        <taxon>Bacteria</taxon>
        <taxon>Pseudomonadati</taxon>
        <taxon>Pseudomonadota</taxon>
        <taxon>Acidithiobacillia</taxon>
        <taxon>Acidithiobacillales</taxon>
        <taxon>Acidithiobacillaceae</taxon>
        <taxon>Acidithiobacillus</taxon>
    </lineage>
</organism>
<accession>A0ACD5HL03</accession>
<evidence type="ECO:0000313" key="1">
    <source>
        <dbReference type="EMBL" id="XRI75996.1"/>
    </source>
</evidence>
<sequence>MMNNVLSRKWLCATLSASLALAPLLANAATPTLSLSNVPLVLQVKGQPQVLFLVTNSQSMDGNLSGAIMTGSGIVAANQSSSSPANYTVPSGFTAPVTGQSSGTAPYTATVNGNYVDNSPSRLNVAKEAIQQTYAAYSNVIQFGLMDLGVSGNSVYNTWVYYMSGANGFQFGSSSTVPSGLLAVANPCYQSSSNSCGNISSYLNNKYGISGTTTQPYLYISATSDDPSINDVLYAPSNYGLPSNFITFGNVSPSTPYPPNYTLNNYNNGSVVEYYSCTSYAGCSRGGFYWNESPTNAGYVPYSPMVWYAQRGFGFYGSVTNSNGAIGGNLVIPVASTSSTQAGNFTTALAPETDVTSAEIKADAVNNNVASALQTALNYFTGDNPPASSNGCTPSGRYIVLVTDGLPTVDLNGNAWPPLGSAAAAGYGVTATFNSDGSLNTTNDQALTDTINQIQALAQQGIKTYVVGLGAGVDPSKNQAAANTLTAMAVAGGTSNYFPATTPAAAAQQLGVILGQIEAQTLSTTAVASNSTSGTANGYIYQASFQSKAWTGNVTATTVSQQTNPSTGGPELVLGNLPTWSAQTQLTNQSYSSRDIATFDPTCNKGAGCGIPFAWPSNTQTGINTTQQGQLETGWNSLTTAQQALFTSSPTSTPPTSYGQAVLGYLQGNTAQETPNGPFRARSGILGDIVDSVPTYVGVPNAGYTDPSYQAFVQQQQAALNNKTMPPMVYVGANDGMLHAFNAQTGQEQFAFVPNAVFSNLYLLSQPGYSGNHFYYADGTPAIGDVPFPDTASTPPVPSVSNWQTILVAGENNGGNSVYALNITQPQTMTSPSAVANNVLWEFTDPNLGQTYGTPVIARIPYQGQTIYAAIFSSGYNNSTQTPYLYIVNAQTGALLNSVNLCSYDTGTCSSSQANGASSPAVGSTLGNGTDNRVYIGDLQGNLWRVDLTALNPANGQKNVPTPVTLLFKTPTLPASINGTTVNLPQPITTPPLVTLNPNYPAQSGLMVIFGTGQLLQQSDLTNTQVQSVYGVWDKGTGSTVTQSSLVQQTIYTTNIGATQVRLMSKNPINWSTNLGWYVNLPATSERMITNMLLYAGQVIFTTYAPTPNVCGAGGSSYLMDFNYATGTSFSSPVFDVNGDGLINALDTVTNPPSGYGPNPGGIALGSGFASAPSLTGSFITLSQGNALKSILHQTAGMVPLYWRLLNGQ</sequence>
<reference evidence="1 2" key="1">
    <citation type="journal article" date="2019" name="Int. J. Syst. Evol. Microbiol.">
        <title>Acidithiobacillus sulfuriphilus sp. nov.: an extremely acidophilic sulfur-oxidizing chemolithotroph isolated from a neutral pH environment.</title>
        <authorList>
            <person name="Falagan C."/>
            <person name="Moya-Beltran A."/>
            <person name="Castro M."/>
            <person name="Quatrini R."/>
            <person name="Johnson D.B."/>
        </authorList>
    </citation>
    <scope>NUCLEOTIDE SEQUENCE [LARGE SCALE GENOMIC DNA]</scope>
    <source>
        <strain evidence="1 2">CJ-2</strain>
    </source>
</reference>
<keyword evidence="2" id="KW-1185">Reference proteome</keyword>
<proteinExistence type="predicted"/>